<feature type="domain" description="Protein kinase" evidence="1">
    <location>
        <begin position="1"/>
        <end position="165"/>
    </location>
</feature>
<evidence type="ECO:0000313" key="3">
    <source>
        <dbReference type="Proteomes" id="UP000325440"/>
    </source>
</evidence>
<dbReference type="InterPro" id="IPR000719">
    <property type="entry name" value="Prot_kinase_dom"/>
</dbReference>
<dbReference type="InterPro" id="IPR011009">
    <property type="entry name" value="Kinase-like_dom_sf"/>
</dbReference>
<dbReference type="OrthoDB" id="10252328at2759"/>
<reference evidence="2 3" key="1">
    <citation type="submission" date="2019-08" db="EMBL/GenBank/DDBJ databases">
        <authorList>
            <person name="Alioto T."/>
            <person name="Alioto T."/>
            <person name="Gomez Garrido J."/>
        </authorList>
    </citation>
    <scope>NUCLEOTIDE SEQUENCE [LARGE SCALE GENOMIC DNA]</scope>
</reference>
<dbReference type="GO" id="GO:0004672">
    <property type="term" value="F:protein kinase activity"/>
    <property type="evidence" value="ECO:0007669"/>
    <property type="project" value="InterPro"/>
</dbReference>
<sequence length="165" mass="18432">MSAHNQIVEGCILTASSVDKRCVVCKHGDLPLAQVAPDVVFLDLGEELVINNKDIIREKLLGHGAFGFFFQRGISCLSLPSGTKGFAGTKGFMASEIINYNSEEEYTEQVACFSYGIFIYKLIKMHQLFEIHESAKESILEEHRPALTYRETAYPSYLIDLMAVC</sequence>
<dbReference type="EMBL" id="CABPRJ010002386">
    <property type="protein sequence ID" value="VVC44730.1"/>
    <property type="molecule type" value="Genomic_DNA"/>
</dbReference>
<dbReference type="GO" id="GO:0005524">
    <property type="term" value="F:ATP binding"/>
    <property type="evidence" value="ECO:0007669"/>
    <property type="project" value="InterPro"/>
</dbReference>
<accession>A0A5E4NSB9</accession>
<keyword evidence="2" id="KW-0418">Kinase</keyword>
<dbReference type="PROSITE" id="PS50011">
    <property type="entry name" value="PROTEIN_KINASE_DOM"/>
    <property type="match status" value="1"/>
</dbReference>
<protein>
    <submittedName>
        <fullName evidence="2">Protein kinase domain,Protein kinase-like domain</fullName>
    </submittedName>
</protein>
<keyword evidence="2" id="KW-0808">Transferase</keyword>
<gene>
    <name evidence="2" type="ORF">CINCED_3A004701</name>
</gene>
<dbReference type="Proteomes" id="UP000325440">
    <property type="component" value="Unassembled WGS sequence"/>
</dbReference>
<dbReference type="Gene3D" id="1.10.510.10">
    <property type="entry name" value="Transferase(Phosphotransferase) domain 1"/>
    <property type="match status" value="1"/>
</dbReference>
<proteinExistence type="predicted"/>
<evidence type="ECO:0000259" key="1">
    <source>
        <dbReference type="PROSITE" id="PS50011"/>
    </source>
</evidence>
<name>A0A5E4NSB9_9HEMI</name>
<keyword evidence="3" id="KW-1185">Reference proteome</keyword>
<evidence type="ECO:0000313" key="2">
    <source>
        <dbReference type="EMBL" id="VVC44730.1"/>
    </source>
</evidence>
<dbReference type="SUPFAM" id="SSF56112">
    <property type="entry name" value="Protein kinase-like (PK-like)"/>
    <property type="match status" value="1"/>
</dbReference>
<organism evidence="2 3">
    <name type="scientific">Cinara cedri</name>
    <dbReference type="NCBI Taxonomy" id="506608"/>
    <lineage>
        <taxon>Eukaryota</taxon>
        <taxon>Metazoa</taxon>
        <taxon>Ecdysozoa</taxon>
        <taxon>Arthropoda</taxon>
        <taxon>Hexapoda</taxon>
        <taxon>Insecta</taxon>
        <taxon>Pterygota</taxon>
        <taxon>Neoptera</taxon>
        <taxon>Paraneoptera</taxon>
        <taxon>Hemiptera</taxon>
        <taxon>Sternorrhyncha</taxon>
        <taxon>Aphidomorpha</taxon>
        <taxon>Aphidoidea</taxon>
        <taxon>Aphididae</taxon>
        <taxon>Lachninae</taxon>
        <taxon>Cinara</taxon>
    </lineage>
</organism>
<dbReference type="AlphaFoldDB" id="A0A5E4NSB9"/>